<dbReference type="InterPro" id="IPR052950">
    <property type="entry name" value="CISD"/>
</dbReference>
<organism evidence="6 7">
    <name type="scientific">Spartinivicinus poritis</name>
    <dbReference type="NCBI Taxonomy" id="2994640"/>
    <lineage>
        <taxon>Bacteria</taxon>
        <taxon>Pseudomonadati</taxon>
        <taxon>Pseudomonadota</taxon>
        <taxon>Gammaproteobacteria</taxon>
        <taxon>Oceanospirillales</taxon>
        <taxon>Zooshikellaceae</taxon>
        <taxon>Spartinivicinus</taxon>
    </lineage>
</organism>
<accession>A0ABT5UI45</accession>
<dbReference type="RefSeq" id="WP_274691965.1">
    <property type="nucleotide sequence ID" value="NZ_JAPMOU010000076.1"/>
</dbReference>
<evidence type="ECO:0000256" key="3">
    <source>
        <dbReference type="ARBA" id="ARBA00023004"/>
    </source>
</evidence>
<sequence>MIAPVRASDTPFAVEVKAGMCYFWCACGRSKNQPFCDGSHSGTGITPIKYEAEESKKVFFCGCKVSQHKPLCDGSHKDTSKNISKQK</sequence>
<evidence type="ECO:0000259" key="5">
    <source>
        <dbReference type="SMART" id="SM00704"/>
    </source>
</evidence>
<dbReference type="Gene3D" id="3.40.5.90">
    <property type="entry name" value="CDGSH iron-sulfur domain, mitoNEET-type"/>
    <property type="match status" value="2"/>
</dbReference>
<comment type="caution">
    <text evidence="6">The sequence shown here is derived from an EMBL/GenBank/DDBJ whole genome shotgun (WGS) entry which is preliminary data.</text>
</comment>
<keyword evidence="7" id="KW-1185">Reference proteome</keyword>
<evidence type="ECO:0000256" key="1">
    <source>
        <dbReference type="ARBA" id="ARBA00022714"/>
    </source>
</evidence>
<dbReference type="InterPro" id="IPR018967">
    <property type="entry name" value="FeS-contain_CDGSH-typ"/>
</dbReference>
<keyword evidence="1" id="KW-0001">2Fe-2S</keyword>
<evidence type="ECO:0000256" key="4">
    <source>
        <dbReference type="ARBA" id="ARBA00023014"/>
    </source>
</evidence>
<protein>
    <submittedName>
        <fullName evidence="6">CDGSH iron-sulfur domain-containing protein</fullName>
    </submittedName>
</protein>
<evidence type="ECO:0000313" key="6">
    <source>
        <dbReference type="EMBL" id="MDE1465661.1"/>
    </source>
</evidence>
<dbReference type="Pfam" id="PF09360">
    <property type="entry name" value="zf-CDGSH"/>
    <property type="match status" value="2"/>
</dbReference>
<dbReference type="PANTHER" id="PTHR46491:SF3">
    <property type="entry name" value="CDGSH IRON-SULFUR DOMAIN-CONTAINING PROTEIN 3, MITOCHONDRIAL"/>
    <property type="match status" value="1"/>
</dbReference>
<keyword evidence="2" id="KW-0479">Metal-binding</keyword>
<reference evidence="6 7" key="1">
    <citation type="submission" date="2022-11" db="EMBL/GenBank/DDBJ databases">
        <title>Spartinivicinus poritis sp. nov., isolated from scleractinian coral Porites lutea.</title>
        <authorList>
            <person name="Zhang G."/>
            <person name="Cai L."/>
            <person name="Wei Q."/>
        </authorList>
    </citation>
    <scope>NUCLEOTIDE SEQUENCE [LARGE SCALE GENOMIC DNA]</scope>
    <source>
        <strain evidence="6 7">A2-2</strain>
    </source>
</reference>
<name>A0ABT5UI45_9GAMM</name>
<evidence type="ECO:0000313" key="7">
    <source>
        <dbReference type="Proteomes" id="UP001528823"/>
    </source>
</evidence>
<feature type="domain" description="Iron-binding zinc finger CDGSH type" evidence="5">
    <location>
        <begin position="47"/>
        <end position="82"/>
    </location>
</feature>
<dbReference type="InterPro" id="IPR042216">
    <property type="entry name" value="MitoNEET_CISD"/>
</dbReference>
<proteinExistence type="predicted"/>
<feature type="domain" description="Iron-binding zinc finger CDGSH type" evidence="5">
    <location>
        <begin position="9"/>
        <end position="46"/>
    </location>
</feature>
<dbReference type="Proteomes" id="UP001528823">
    <property type="component" value="Unassembled WGS sequence"/>
</dbReference>
<gene>
    <name evidence="6" type="ORF">ORQ98_27230</name>
</gene>
<dbReference type="SMART" id="SM00704">
    <property type="entry name" value="ZnF_CDGSH"/>
    <property type="match status" value="2"/>
</dbReference>
<keyword evidence="3" id="KW-0408">Iron</keyword>
<dbReference type="PANTHER" id="PTHR46491">
    <property type="entry name" value="CDGSH IRON SULFUR DOMAIN PROTEIN HOMOLOG"/>
    <property type="match status" value="1"/>
</dbReference>
<evidence type="ECO:0000256" key="2">
    <source>
        <dbReference type="ARBA" id="ARBA00022723"/>
    </source>
</evidence>
<dbReference type="EMBL" id="JAPMOU010000076">
    <property type="protein sequence ID" value="MDE1465661.1"/>
    <property type="molecule type" value="Genomic_DNA"/>
</dbReference>
<keyword evidence="4" id="KW-0411">Iron-sulfur</keyword>